<dbReference type="Pfam" id="PF00528">
    <property type="entry name" value="BPD_transp_1"/>
    <property type="match status" value="1"/>
</dbReference>
<dbReference type="Proteomes" id="UP000236569">
    <property type="component" value="Unassembled WGS sequence"/>
</dbReference>
<accession>A0A2I9D6M6</accession>
<dbReference type="PROSITE" id="PS50928">
    <property type="entry name" value="ABC_TM1"/>
    <property type="match status" value="1"/>
</dbReference>
<keyword evidence="3" id="KW-1003">Cell membrane</keyword>
<proteinExistence type="inferred from homology"/>
<dbReference type="GO" id="GO:0005886">
    <property type="term" value="C:plasma membrane"/>
    <property type="evidence" value="ECO:0007669"/>
    <property type="project" value="UniProtKB-SubCell"/>
</dbReference>
<dbReference type="InterPro" id="IPR035906">
    <property type="entry name" value="MetI-like_sf"/>
</dbReference>
<name>A0A2I9D6M6_9DEIO</name>
<evidence type="ECO:0000256" key="1">
    <source>
        <dbReference type="ARBA" id="ARBA00004651"/>
    </source>
</evidence>
<evidence type="ECO:0000313" key="9">
    <source>
        <dbReference type="EMBL" id="GBF06090.1"/>
    </source>
</evidence>
<evidence type="ECO:0000256" key="4">
    <source>
        <dbReference type="ARBA" id="ARBA00022692"/>
    </source>
</evidence>
<dbReference type="CDD" id="cd06261">
    <property type="entry name" value="TM_PBP2"/>
    <property type="match status" value="1"/>
</dbReference>
<keyword evidence="4 7" id="KW-0812">Transmembrane</keyword>
<dbReference type="PANTHER" id="PTHR32243">
    <property type="entry name" value="MALTOSE TRANSPORT SYSTEM PERMEASE-RELATED"/>
    <property type="match status" value="1"/>
</dbReference>
<comment type="subcellular location">
    <subcellularLocation>
        <location evidence="1 7">Cell membrane</location>
        <topology evidence="1 7">Multi-pass membrane protein</topology>
    </subcellularLocation>
</comment>
<feature type="transmembrane region" description="Helical" evidence="7">
    <location>
        <begin position="53"/>
        <end position="75"/>
    </location>
</feature>
<dbReference type="GO" id="GO:0055085">
    <property type="term" value="P:transmembrane transport"/>
    <property type="evidence" value="ECO:0007669"/>
    <property type="project" value="InterPro"/>
</dbReference>
<organism evidence="9 10">
    <name type="scientific">Deinococcus aerius</name>
    <dbReference type="NCBI Taxonomy" id="200253"/>
    <lineage>
        <taxon>Bacteria</taxon>
        <taxon>Thermotogati</taxon>
        <taxon>Deinococcota</taxon>
        <taxon>Deinococci</taxon>
        <taxon>Deinococcales</taxon>
        <taxon>Deinococcaceae</taxon>
        <taxon>Deinococcus</taxon>
    </lineage>
</organism>
<sequence>MLGAYSLTRFRWPPAVRGGLTWWLLLLNLIPPVVFAGPFYVIARRLGLYDTLIAVAVAHAVINLPLAVFILQSFFADVPRELEEAAAIDGCSRLHTLTRVVLPITRPGVAAAALLAFIFSWKDFLLALTLTSTPRSATIPIGIAAFAQEYSIRYGEMAAAATVATIPAVILVIFAQKHIVRGLTLGAVKG</sequence>
<protein>
    <submittedName>
        <fullName evidence="9">Sugar ABC transporter permease</fullName>
    </submittedName>
</protein>
<reference evidence="10" key="1">
    <citation type="submission" date="2018-01" db="EMBL/GenBank/DDBJ databases">
        <title>Draft Genome Sequence of the Radioresistant Bacterium Deinococcus aerius TR0125, Isolated from the Higher Atmosphere above Japan.</title>
        <authorList>
            <person name="Satoh K."/>
            <person name="Arai H."/>
            <person name="Sanzen T."/>
            <person name="Kawaguchi Y."/>
            <person name="Hayashi H."/>
            <person name="Yokobori S."/>
            <person name="Yamagishi A."/>
            <person name="Oono Y."/>
            <person name="Narumi I."/>
        </authorList>
    </citation>
    <scope>NUCLEOTIDE SEQUENCE [LARGE SCALE GENOMIC DNA]</scope>
    <source>
        <strain evidence="10">TR0125</strain>
    </source>
</reference>
<dbReference type="Gene3D" id="1.10.3720.10">
    <property type="entry name" value="MetI-like"/>
    <property type="match status" value="1"/>
</dbReference>
<evidence type="ECO:0000256" key="3">
    <source>
        <dbReference type="ARBA" id="ARBA00022475"/>
    </source>
</evidence>
<dbReference type="InterPro" id="IPR000515">
    <property type="entry name" value="MetI-like"/>
</dbReference>
<dbReference type="AlphaFoldDB" id="A0A2I9D6M6"/>
<evidence type="ECO:0000259" key="8">
    <source>
        <dbReference type="PROSITE" id="PS50928"/>
    </source>
</evidence>
<comment type="similarity">
    <text evidence="7">Belongs to the binding-protein-dependent transport system permease family.</text>
</comment>
<feature type="transmembrane region" description="Helical" evidence="7">
    <location>
        <begin position="20"/>
        <end position="41"/>
    </location>
</feature>
<evidence type="ECO:0000256" key="7">
    <source>
        <dbReference type="RuleBase" id="RU363032"/>
    </source>
</evidence>
<feature type="domain" description="ABC transmembrane type-1" evidence="8">
    <location>
        <begin position="1"/>
        <end position="175"/>
    </location>
</feature>
<dbReference type="SUPFAM" id="SSF161098">
    <property type="entry name" value="MetI-like"/>
    <property type="match status" value="1"/>
</dbReference>
<evidence type="ECO:0000256" key="6">
    <source>
        <dbReference type="ARBA" id="ARBA00023136"/>
    </source>
</evidence>
<dbReference type="InterPro" id="IPR050901">
    <property type="entry name" value="BP-dep_ABC_trans_perm"/>
</dbReference>
<evidence type="ECO:0000313" key="10">
    <source>
        <dbReference type="Proteomes" id="UP000236569"/>
    </source>
</evidence>
<comment type="caution">
    <text evidence="9">The sequence shown here is derived from an EMBL/GenBank/DDBJ whole genome shotgun (WGS) entry which is preliminary data.</text>
</comment>
<evidence type="ECO:0000256" key="2">
    <source>
        <dbReference type="ARBA" id="ARBA00022448"/>
    </source>
</evidence>
<keyword evidence="5 7" id="KW-1133">Transmembrane helix</keyword>
<gene>
    <name evidence="9" type="ORF">DAERI_070088</name>
</gene>
<dbReference type="EMBL" id="BFAG01000007">
    <property type="protein sequence ID" value="GBF06090.1"/>
    <property type="molecule type" value="Genomic_DNA"/>
</dbReference>
<keyword evidence="10" id="KW-1185">Reference proteome</keyword>
<dbReference type="RefSeq" id="WP_235610347.1">
    <property type="nucleotide sequence ID" value="NZ_BFAG01000007.1"/>
</dbReference>
<evidence type="ECO:0000256" key="5">
    <source>
        <dbReference type="ARBA" id="ARBA00022989"/>
    </source>
</evidence>
<keyword evidence="6 7" id="KW-0472">Membrane</keyword>
<keyword evidence="2 7" id="KW-0813">Transport</keyword>
<feature type="transmembrane region" description="Helical" evidence="7">
    <location>
        <begin position="157"/>
        <end position="175"/>
    </location>
</feature>
<dbReference type="PANTHER" id="PTHR32243:SF18">
    <property type="entry name" value="INNER MEMBRANE ABC TRANSPORTER PERMEASE PROTEIN YCJP"/>
    <property type="match status" value="1"/>
</dbReference>